<dbReference type="Proteomes" id="UP001236507">
    <property type="component" value="Unassembled WGS sequence"/>
</dbReference>
<sequence>MAVEIERKFLVNHELWHELDKPIPNFLKQGYLSTDPEKTLRVRATNDKGFITIKGKTQGMSRLEFEYEIPKDEALALLDNFTQQNIEKYRYLITHEGKTWEVDVFKGANEGLIVAEIELSSETETFDLPTWVQTEVTDDPRYYNSRLSIEPYSSWQ</sequence>
<dbReference type="PANTHER" id="PTHR40114">
    <property type="entry name" value="SLR0698 PROTEIN"/>
    <property type="match status" value="1"/>
</dbReference>
<dbReference type="SMART" id="SM01118">
    <property type="entry name" value="CYTH"/>
    <property type="match status" value="1"/>
</dbReference>
<dbReference type="PROSITE" id="PS51707">
    <property type="entry name" value="CYTH"/>
    <property type="match status" value="1"/>
</dbReference>
<dbReference type="SUPFAM" id="SSF55154">
    <property type="entry name" value="CYTH-like phosphatases"/>
    <property type="match status" value="1"/>
</dbReference>
<gene>
    <name evidence="2" type="ORF">QM524_17565</name>
</gene>
<dbReference type="PANTHER" id="PTHR40114:SF1">
    <property type="entry name" value="SLR0698 PROTEIN"/>
    <property type="match status" value="1"/>
</dbReference>
<accession>A0ABT6YBS4</accession>
<dbReference type="RefSeq" id="WP_283345567.1">
    <property type="nucleotide sequence ID" value="NZ_JASHIF010000016.1"/>
</dbReference>
<proteinExistence type="predicted"/>
<dbReference type="Gene3D" id="2.40.320.10">
    <property type="entry name" value="Hypothetical Protein Pfu-838710-001"/>
    <property type="match status" value="1"/>
</dbReference>
<dbReference type="InterPro" id="IPR023577">
    <property type="entry name" value="CYTH_domain"/>
</dbReference>
<feature type="domain" description="CYTH" evidence="1">
    <location>
        <begin position="2"/>
        <end position="149"/>
    </location>
</feature>
<evidence type="ECO:0000313" key="2">
    <source>
        <dbReference type="EMBL" id="MDI9861029.1"/>
    </source>
</evidence>
<dbReference type="CDD" id="cd07891">
    <property type="entry name" value="CYTH-like_CthTTM-like_1"/>
    <property type="match status" value="1"/>
</dbReference>
<evidence type="ECO:0000259" key="1">
    <source>
        <dbReference type="PROSITE" id="PS51707"/>
    </source>
</evidence>
<reference evidence="2 3" key="1">
    <citation type="submission" date="2023-05" db="EMBL/GenBank/DDBJ databases">
        <title>Novel species of genus Flectobacillus isolated from stream in China.</title>
        <authorList>
            <person name="Lu H."/>
        </authorList>
    </citation>
    <scope>NUCLEOTIDE SEQUENCE [LARGE SCALE GENOMIC DNA]</scope>
    <source>
        <strain evidence="2 3">KCTC 42575</strain>
    </source>
</reference>
<dbReference type="InterPro" id="IPR033469">
    <property type="entry name" value="CYTH-like_dom_sf"/>
</dbReference>
<dbReference type="PIRSF" id="PIRSF016487">
    <property type="entry name" value="CYTH_UCP016487"/>
    <property type="match status" value="1"/>
</dbReference>
<keyword evidence="3" id="KW-1185">Reference proteome</keyword>
<organism evidence="2 3">
    <name type="scientific">Flectobacillus roseus</name>
    <dbReference type="NCBI Taxonomy" id="502259"/>
    <lineage>
        <taxon>Bacteria</taxon>
        <taxon>Pseudomonadati</taxon>
        <taxon>Bacteroidota</taxon>
        <taxon>Cytophagia</taxon>
        <taxon>Cytophagales</taxon>
        <taxon>Flectobacillaceae</taxon>
        <taxon>Flectobacillus</taxon>
    </lineage>
</organism>
<protein>
    <submittedName>
        <fullName evidence="2">CYTH domain-containing protein</fullName>
    </submittedName>
</protein>
<dbReference type="Pfam" id="PF01928">
    <property type="entry name" value="CYTH"/>
    <property type="match status" value="1"/>
</dbReference>
<name>A0ABT6YBS4_9BACT</name>
<evidence type="ECO:0000313" key="3">
    <source>
        <dbReference type="Proteomes" id="UP001236507"/>
    </source>
</evidence>
<dbReference type="EMBL" id="JASHIF010000016">
    <property type="protein sequence ID" value="MDI9861029.1"/>
    <property type="molecule type" value="Genomic_DNA"/>
</dbReference>
<comment type="caution">
    <text evidence="2">The sequence shown here is derived from an EMBL/GenBank/DDBJ whole genome shotgun (WGS) entry which is preliminary data.</text>
</comment>
<dbReference type="InterPro" id="IPR012042">
    <property type="entry name" value="NeuTTM/CthTTM-like"/>
</dbReference>